<dbReference type="InterPro" id="IPR035451">
    <property type="entry name" value="Ada-like_dom_sf"/>
</dbReference>
<dbReference type="InterPro" id="IPR044929">
    <property type="entry name" value="DNA/RNA_non-sp_Endonuclease_sf"/>
</dbReference>
<reference evidence="4" key="2">
    <citation type="submission" date="2021-04" db="EMBL/GenBank/DDBJ databases">
        <authorList>
            <person name="Gilroy R."/>
        </authorList>
    </citation>
    <scope>NUCLEOTIDE SEQUENCE</scope>
    <source>
        <strain evidence="4">USAMLcec3-2134</strain>
    </source>
</reference>
<dbReference type="GO" id="GO:0004519">
    <property type="term" value="F:endonuclease activity"/>
    <property type="evidence" value="ECO:0007669"/>
    <property type="project" value="UniProtKB-KW"/>
</dbReference>
<evidence type="ECO:0000256" key="2">
    <source>
        <dbReference type="SAM" id="SignalP"/>
    </source>
</evidence>
<evidence type="ECO:0000259" key="3">
    <source>
        <dbReference type="Pfam" id="PF13930"/>
    </source>
</evidence>
<keyword evidence="4" id="KW-0255">Endonuclease</keyword>
<protein>
    <submittedName>
        <fullName evidence="4">DNA/RNA non-specific endonuclease</fullName>
    </submittedName>
</protein>
<dbReference type="SUPFAM" id="SSF57884">
    <property type="entry name" value="Ada DNA repair protein, N-terminal domain (N-Ada 10)"/>
    <property type="match status" value="1"/>
</dbReference>
<evidence type="ECO:0000313" key="5">
    <source>
        <dbReference type="Proteomes" id="UP000886883"/>
    </source>
</evidence>
<dbReference type="AlphaFoldDB" id="A0A9D2MQV0"/>
<sequence length="332" mass="35612">MKKLRLTGLVLLILFCLFLPAGCSPDFAGKLPGTGSPGEEGSAPGTERSVSVSGRTAEIPVYSGESYAPVNDNVPLFTEEDFSESSFESYSELDALGRCGQAMANVGIDLMPVQERGSIGQVKPTGWQTKKYDIVEGNYLYNRCHLIGYQLTGENANERNLITGTRALNVDGMLPFENMVADYIKETGNHVLYRVTPVFEGDELVARGVLLEGESVEDGGEGILFCVYAYNVQPGVTIDYATGDSRLAEAGASDEISAGASEAIPEPAPEPTADVTAGAAEETYILNTNTHTFHKPSCSSVSEMKEENREAFTGSREALLEEGYSPCGRCKP</sequence>
<dbReference type="Gene3D" id="3.40.570.10">
    <property type="entry name" value="Extracellular Endonuclease, subunit A"/>
    <property type="match status" value="1"/>
</dbReference>
<keyword evidence="4" id="KW-0378">Hydrolase</keyword>
<comment type="caution">
    <text evidence="4">The sequence shown here is derived from an EMBL/GenBank/DDBJ whole genome shotgun (WGS) entry which is preliminary data.</text>
</comment>
<feature type="region of interest" description="Disordered" evidence="1">
    <location>
        <begin position="32"/>
        <end position="54"/>
    </location>
</feature>
<dbReference type="Proteomes" id="UP000886883">
    <property type="component" value="Unassembled WGS sequence"/>
</dbReference>
<evidence type="ECO:0000256" key="1">
    <source>
        <dbReference type="SAM" id="MobiDB-lite"/>
    </source>
</evidence>
<dbReference type="Gene3D" id="3.40.10.10">
    <property type="entry name" value="DNA Methylphosphotriester Repair Domain"/>
    <property type="match status" value="1"/>
</dbReference>
<feature type="domain" description="Type VII secretion system protein EssD-like" evidence="3">
    <location>
        <begin position="88"/>
        <end position="215"/>
    </location>
</feature>
<organism evidence="4 5">
    <name type="scientific">Candidatus Eisenbergiella merdigallinarum</name>
    <dbReference type="NCBI Taxonomy" id="2838552"/>
    <lineage>
        <taxon>Bacteria</taxon>
        <taxon>Bacillati</taxon>
        <taxon>Bacillota</taxon>
        <taxon>Clostridia</taxon>
        <taxon>Lachnospirales</taxon>
        <taxon>Lachnospiraceae</taxon>
        <taxon>Eisenbergiella</taxon>
    </lineage>
</organism>
<reference evidence="4" key="1">
    <citation type="journal article" date="2021" name="PeerJ">
        <title>Extensive microbial diversity within the chicken gut microbiome revealed by metagenomics and culture.</title>
        <authorList>
            <person name="Gilroy R."/>
            <person name="Ravi A."/>
            <person name="Getino M."/>
            <person name="Pursley I."/>
            <person name="Horton D.L."/>
            <person name="Alikhan N.F."/>
            <person name="Baker D."/>
            <person name="Gharbi K."/>
            <person name="Hall N."/>
            <person name="Watson M."/>
            <person name="Adriaenssens E.M."/>
            <person name="Foster-Nyarko E."/>
            <person name="Jarju S."/>
            <person name="Secka A."/>
            <person name="Antonio M."/>
            <person name="Oren A."/>
            <person name="Chaudhuri R.R."/>
            <person name="La Ragione R."/>
            <person name="Hildebrand F."/>
            <person name="Pallen M.J."/>
        </authorList>
    </citation>
    <scope>NUCLEOTIDE SEQUENCE</scope>
    <source>
        <strain evidence="4">USAMLcec3-2134</strain>
    </source>
</reference>
<gene>
    <name evidence="4" type="ORF">H9763_02405</name>
</gene>
<feature type="chain" id="PRO_5039347025" evidence="2">
    <location>
        <begin position="22"/>
        <end position="332"/>
    </location>
</feature>
<keyword evidence="4" id="KW-0540">Nuclease</keyword>
<dbReference type="InterPro" id="IPR044927">
    <property type="entry name" value="Endonuclea_NS_2"/>
</dbReference>
<keyword evidence="2" id="KW-0732">Signal</keyword>
<accession>A0A9D2MQV0</accession>
<dbReference type="Pfam" id="PF13930">
    <property type="entry name" value="Endonuclea_NS_2"/>
    <property type="match status" value="1"/>
</dbReference>
<evidence type="ECO:0000313" key="4">
    <source>
        <dbReference type="EMBL" id="HJB90300.1"/>
    </source>
</evidence>
<dbReference type="EMBL" id="DWXE01000007">
    <property type="protein sequence ID" value="HJB90300.1"/>
    <property type="molecule type" value="Genomic_DNA"/>
</dbReference>
<proteinExistence type="predicted"/>
<feature type="signal peptide" evidence="2">
    <location>
        <begin position="1"/>
        <end position="21"/>
    </location>
</feature>
<name>A0A9D2MQV0_9FIRM</name>